<dbReference type="OrthoDB" id="5298497at2"/>
<evidence type="ECO:0000313" key="3">
    <source>
        <dbReference type="EMBL" id="PZA16702.1"/>
    </source>
</evidence>
<keyword evidence="2" id="KW-1133">Transmembrane helix</keyword>
<dbReference type="EMBL" id="QKOE01000006">
    <property type="protein sequence ID" value="PZA16702.1"/>
    <property type="molecule type" value="Genomic_DNA"/>
</dbReference>
<proteinExistence type="predicted"/>
<dbReference type="PANTHER" id="PTHR34351:SF1">
    <property type="entry name" value="SLR1927 PROTEIN"/>
    <property type="match status" value="1"/>
</dbReference>
<evidence type="ECO:0000256" key="2">
    <source>
        <dbReference type="SAM" id="Phobius"/>
    </source>
</evidence>
<accession>A0A323UUM6</accession>
<evidence type="ECO:0000313" key="4">
    <source>
        <dbReference type="Proteomes" id="UP000248259"/>
    </source>
</evidence>
<feature type="transmembrane region" description="Helical" evidence="2">
    <location>
        <begin position="58"/>
        <end position="76"/>
    </location>
</feature>
<name>A0A323UUM6_9RHOO</name>
<evidence type="ECO:0008006" key="5">
    <source>
        <dbReference type="Google" id="ProtNLM"/>
    </source>
</evidence>
<dbReference type="AlphaFoldDB" id="A0A323UUM6"/>
<dbReference type="Proteomes" id="UP000248259">
    <property type="component" value="Unassembled WGS sequence"/>
</dbReference>
<keyword evidence="4" id="KW-1185">Reference proteome</keyword>
<keyword evidence="2" id="KW-0812">Transmembrane</keyword>
<protein>
    <recommendedName>
        <fullName evidence="5">DUF58 domain-containing protein</fullName>
    </recommendedName>
</protein>
<feature type="region of interest" description="Disordered" evidence="1">
    <location>
        <begin position="181"/>
        <end position="208"/>
    </location>
</feature>
<gene>
    <name evidence="3" type="ORF">DNK49_10615</name>
</gene>
<organism evidence="3 4">
    <name type="scientific">Parazoarcus communis SWub3 = DSM 12120</name>
    <dbReference type="NCBI Taxonomy" id="1121029"/>
    <lineage>
        <taxon>Bacteria</taxon>
        <taxon>Pseudomonadati</taxon>
        <taxon>Pseudomonadota</taxon>
        <taxon>Betaproteobacteria</taxon>
        <taxon>Rhodocyclales</taxon>
        <taxon>Zoogloeaceae</taxon>
        <taxon>Parazoarcus</taxon>
    </lineage>
</organism>
<dbReference type="RefSeq" id="WP_110524590.1">
    <property type="nucleotide sequence ID" value="NZ_QKOE01000006.1"/>
</dbReference>
<evidence type="ECO:0000256" key="1">
    <source>
        <dbReference type="SAM" id="MobiDB-lite"/>
    </source>
</evidence>
<comment type="caution">
    <text evidence="3">The sequence shown here is derived from an EMBL/GenBank/DDBJ whole genome shotgun (WGS) entry which is preliminary data.</text>
</comment>
<dbReference type="PANTHER" id="PTHR34351">
    <property type="entry name" value="SLR1927 PROTEIN-RELATED"/>
    <property type="match status" value="1"/>
</dbReference>
<keyword evidence="2" id="KW-0472">Membrane</keyword>
<feature type="compositionally biased region" description="Pro residues" evidence="1">
    <location>
        <begin position="181"/>
        <end position="191"/>
    </location>
</feature>
<feature type="transmembrane region" description="Helical" evidence="2">
    <location>
        <begin position="34"/>
        <end position="52"/>
    </location>
</feature>
<reference evidence="3 4" key="1">
    <citation type="submission" date="2018-06" db="EMBL/GenBank/DDBJ databases">
        <title>Azoarcus communis strain SWub3 genome.</title>
        <authorList>
            <person name="Zorraquino Salvo V."/>
            <person name="Toubiana D."/>
            <person name="Blumwald E."/>
        </authorList>
    </citation>
    <scope>NUCLEOTIDE SEQUENCE [LARGE SCALE GENOMIC DNA]</scope>
    <source>
        <strain evidence="3 4">SWub3</strain>
    </source>
</reference>
<sequence length="323" mass="35302">MNQAVDRWLFRLGAPETEPIVLRQRRIYVLPTRAGYGFALALLVMLIASLNYNLSLGYALTFLLGGMAIASIIHAFRNLLGISLRAGRGEPAFAGENAIFHLRVDNPRHRRRPALRLSTRDGATLFDLAADESSEVSLTLPTHQRGVLPLGRTRIETTWPLGLIRAWSVFIPAIETIVYPAPEPTPPPLPARPAGNSSTGMRSTGGGDDDFTGLRSHQQSDSPRHLAWKAYARGGPLMTKQFAAVEGGEVELDWQATPDHLDDEARLSRLSAWLLAAEQSGARYALRLPMQNIPAAHGTTHLHRCLRALALFASPAEGARHAP</sequence>